<keyword evidence="6" id="KW-0256">Endoplasmic reticulum</keyword>
<comment type="similarity">
    <text evidence="2">Belongs to the SRP receptor beta subunit family.</text>
</comment>
<evidence type="ECO:0000256" key="3">
    <source>
        <dbReference type="ARBA" id="ARBA00020256"/>
    </source>
</evidence>
<dbReference type="AlphaFoldDB" id="A0A1L9STP3"/>
<dbReference type="Pfam" id="PF09439">
    <property type="entry name" value="SRPRB"/>
    <property type="match status" value="1"/>
</dbReference>
<evidence type="ECO:0000256" key="7">
    <source>
        <dbReference type="ARBA" id="ARBA00022989"/>
    </source>
</evidence>
<dbReference type="STRING" id="1073090.A0A1L9STP3"/>
<reference evidence="13" key="1">
    <citation type="journal article" date="2017" name="Genome Biol.">
        <title>Comparative genomics reveals high biological diversity and specific adaptations in the industrially and medically important fungal genus Aspergillus.</title>
        <authorList>
            <person name="de Vries R.P."/>
            <person name="Riley R."/>
            <person name="Wiebenga A."/>
            <person name="Aguilar-Osorio G."/>
            <person name="Amillis S."/>
            <person name="Uchima C.A."/>
            <person name="Anderluh G."/>
            <person name="Asadollahi M."/>
            <person name="Askin M."/>
            <person name="Barry K."/>
            <person name="Battaglia E."/>
            <person name="Bayram O."/>
            <person name="Benocci T."/>
            <person name="Braus-Stromeyer S.A."/>
            <person name="Caldana C."/>
            <person name="Canovas D."/>
            <person name="Cerqueira G.C."/>
            <person name="Chen F."/>
            <person name="Chen W."/>
            <person name="Choi C."/>
            <person name="Clum A."/>
            <person name="Dos Santos R.A."/>
            <person name="Damasio A.R."/>
            <person name="Diallinas G."/>
            <person name="Emri T."/>
            <person name="Fekete E."/>
            <person name="Flipphi M."/>
            <person name="Freyberg S."/>
            <person name="Gallo A."/>
            <person name="Gournas C."/>
            <person name="Habgood R."/>
            <person name="Hainaut M."/>
            <person name="Harispe M.L."/>
            <person name="Henrissat B."/>
            <person name="Hilden K.S."/>
            <person name="Hope R."/>
            <person name="Hossain A."/>
            <person name="Karabika E."/>
            <person name="Karaffa L."/>
            <person name="Karanyi Z."/>
            <person name="Krasevec N."/>
            <person name="Kuo A."/>
            <person name="Kusch H."/>
            <person name="LaButti K."/>
            <person name="Lagendijk E.L."/>
            <person name="Lapidus A."/>
            <person name="Levasseur A."/>
            <person name="Lindquist E."/>
            <person name="Lipzen A."/>
            <person name="Logrieco A.F."/>
            <person name="MacCabe A."/>
            <person name="Maekelae M.R."/>
            <person name="Malavazi I."/>
            <person name="Melin P."/>
            <person name="Meyer V."/>
            <person name="Mielnichuk N."/>
            <person name="Miskei M."/>
            <person name="Molnar A.P."/>
            <person name="Mule G."/>
            <person name="Ngan C.Y."/>
            <person name="Orejas M."/>
            <person name="Orosz E."/>
            <person name="Ouedraogo J.P."/>
            <person name="Overkamp K.M."/>
            <person name="Park H.-S."/>
            <person name="Perrone G."/>
            <person name="Piumi F."/>
            <person name="Punt P.J."/>
            <person name="Ram A.F."/>
            <person name="Ramon A."/>
            <person name="Rauscher S."/>
            <person name="Record E."/>
            <person name="Riano-Pachon D.M."/>
            <person name="Robert V."/>
            <person name="Roehrig J."/>
            <person name="Ruller R."/>
            <person name="Salamov A."/>
            <person name="Salih N.S."/>
            <person name="Samson R.A."/>
            <person name="Sandor E."/>
            <person name="Sanguinetti M."/>
            <person name="Schuetze T."/>
            <person name="Sepcic K."/>
            <person name="Shelest E."/>
            <person name="Sherlock G."/>
            <person name="Sophianopoulou V."/>
            <person name="Squina F.M."/>
            <person name="Sun H."/>
            <person name="Susca A."/>
            <person name="Todd R.B."/>
            <person name="Tsang A."/>
            <person name="Unkles S.E."/>
            <person name="van de Wiele N."/>
            <person name="van Rossen-Uffink D."/>
            <person name="Oliveira J.V."/>
            <person name="Vesth T.C."/>
            <person name="Visser J."/>
            <person name="Yu J.-H."/>
            <person name="Zhou M."/>
            <person name="Andersen M.R."/>
            <person name="Archer D.B."/>
            <person name="Baker S.E."/>
            <person name="Benoit I."/>
            <person name="Brakhage A.A."/>
            <person name="Braus G.H."/>
            <person name="Fischer R."/>
            <person name="Frisvad J.C."/>
            <person name="Goldman G.H."/>
            <person name="Houbraken J."/>
            <person name="Oakley B."/>
            <person name="Pocsi I."/>
            <person name="Scazzocchio C."/>
            <person name="Seiboth B."/>
            <person name="vanKuyk P.A."/>
            <person name="Wortman J."/>
            <person name="Dyer P.S."/>
            <person name="Grigoriev I.V."/>
        </authorList>
    </citation>
    <scope>NUCLEOTIDE SEQUENCE [LARGE SCALE GENOMIC DNA]</scope>
    <source>
        <strain evidence="13">CBS 506.65</strain>
    </source>
</reference>
<dbReference type="OrthoDB" id="41266at2759"/>
<gene>
    <name evidence="12" type="ORF">ASPZODRAFT_173502</name>
</gene>
<dbReference type="Proteomes" id="UP000184188">
    <property type="component" value="Unassembled WGS sequence"/>
</dbReference>
<evidence type="ECO:0000256" key="2">
    <source>
        <dbReference type="ARBA" id="ARBA00005619"/>
    </source>
</evidence>
<keyword evidence="7 11" id="KW-1133">Transmembrane helix</keyword>
<evidence type="ECO:0000256" key="4">
    <source>
        <dbReference type="ARBA" id="ARBA00022692"/>
    </source>
</evidence>
<keyword evidence="4 11" id="KW-0812">Transmembrane</keyword>
<dbReference type="GO" id="GO:0005789">
    <property type="term" value="C:endoplasmic reticulum membrane"/>
    <property type="evidence" value="ECO:0007669"/>
    <property type="project" value="UniProtKB-SubCell"/>
</dbReference>
<proteinExistence type="inferred from homology"/>
<evidence type="ECO:0000256" key="9">
    <source>
        <dbReference type="ARBA" id="ARBA00023136"/>
    </source>
</evidence>
<dbReference type="EMBL" id="KV878336">
    <property type="protein sequence ID" value="OJJ50457.1"/>
    <property type="molecule type" value="Genomic_DNA"/>
</dbReference>
<keyword evidence="8" id="KW-0342">GTP-binding</keyword>
<dbReference type="CDD" id="cd04105">
    <property type="entry name" value="SR_beta"/>
    <property type="match status" value="1"/>
</dbReference>
<dbReference type="GO" id="GO:0005525">
    <property type="term" value="F:GTP binding"/>
    <property type="evidence" value="ECO:0007669"/>
    <property type="project" value="UniProtKB-KW"/>
</dbReference>
<dbReference type="InterPro" id="IPR027417">
    <property type="entry name" value="P-loop_NTPase"/>
</dbReference>
<evidence type="ECO:0000256" key="1">
    <source>
        <dbReference type="ARBA" id="ARBA00004389"/>
    </source>
</evidence>
<evidence type="ECO:0000256" key="6">
    <source>
        <dbReference type="ARBA" id="ARBA00022824"/>
    </source>
</evidence>
<accession>A0A1L9STP3</accession>
<keyword evidence="10" id="KW-0675">Receptor</keyword>
<evidence type="ECO:0000313" key="13">
    <source>
        <dbReference type="Proteomes" id="UP000184188"/>
    </source>
</evidence>
<evidence type="ECO:0000256" key="10">
    <source>
        <dbReference type="ARBA" id="ARBA00023170"/>
    </source>
</evidence>
<organism evidence="12 13">
    <name type="scientific">Penicilliopsis zonata CBS 506.65</name>
    <dbReference type="NCBI Taxonomy" id="1073090"/>
    <lineage>
        <taxon>Eukaryota</taxon>
        <taxon>Fungi</taxon>
        <taxon>Dikarya</taxon>
        <taxon>Ascomycota</taxon>
        <taxon>Pezizomycotina</taxon>
        <taxon>Eurotiomycetes</taxon>
        <taxon>Eurotiomycetidae</taxon>
        <taxon>Eurotiales</taxon>
        <taxon>Aspergillaceae</taxon>
        <taxon>Penicilliopsis</taxon>
    </lineage>
</organism>
<evidence type="ECO:0000256" key="5">
    <source>
        <dbReference type="ARBA" id="ARBA00022741"/>
    </source>
</evidence>
<keyword evidence="9 11" id="KW-0472">Membrane</keyword>
<protein>
    <recommendedName>
        <fullName evidence="3">Signal recognition particle receptor subunit beta</fullName>
    </recommendedName>
</protein>
<evidence type="ECO:0000313" key="12">
    <source>
        <dbReference type="EMBL" id="OJJ50457.1"/>
    </source>
</evidence>
<keyword evidence="5" id="KW-0547">Nucleotide-binding</keyword>
<dbReference type="RefSeq" id="XP_022584967.1">
    <property type="nucleotide sequence ID" value="XM_022727006.1"/>
</dbReference>
<dbReference type="SUPFAM" id="SSF52540">
    <property type="entry name" value="P-loop containing nucleoside triphosphate hydrolases"/>
    <property type="match status" value="1"/>
</dbReference>
<dbReference type="Gene3D" id="3.40.50.300">
    <property type="entry name" value="P-loop containing nucleotide triphosphate hydrolases"/>
    <property type="match status" value="1"/>
</dbReference>
<evidence type="ECO:0000256" key="11">
    <source>
        <dbReference type="SAM" id="Phobius"/>
    </source>
</evidence>
<evidence type="ECO:0000256" key="8">
    <source>
        <dbReference type="ARBA" id="ARBA00023134"/>
    </source>
</evidence>
<name>A0A1L9STP3_9EURO</name>
<feature type="transmembrane region" description="Helical" evidence="11">
    <location>
        <begin position="23"/>
        <end position="44"/>
    </location>
</feature>
<dbReference type="VEuPathDB" id="FungiDB:ASPZODRAFT_173502"/>
<dbReference type="GeneID" id="34613470"/>
<keyword evidence="13" id="KW-1185">Reference proteome</keyword>
<comment type="subcellular location">
    <subcellularLocation>
        <location evidence="1">Endoplasmic reticulum membrane</location>
        <topology evidence="1">Single-pass membrane protein</topology>
    </subcellularLocation>
</comment>
<dbReference type="InterPro" id="IPR019009">
    <property type="entry name" value="SRP_receptor_beta_su"/>
</dbReference>
<sequence>MEGQVGWTSVGGVLTNLLDGNPIAIAVAIVIAFGLPVLLHMIFFRAAASPPLRNFLLLGPSGGGKTALFSLLESKSSRIPKPEPLTHTSQTSTLTTVALPATVTAASNRYRSVNDSSLLDISKNPVRYRVRDTPGHGKLRESQGLSQLREMTQSKEARERLRAVVFMVDAAALSEEEALRDTATYLHDVLFVLQKRALDKGKSAAKVAAEVPVLVAANKQDLFTALPAGSVREKLEAEIERVRKFRSKGLMDASAGSGETGGEDEILGNDEGQEKFTFKLLEDEVGSNAERGSGVRKWEEWIGMWL</sequence>